<name>B9RGD6_RICCO</name>
<reference evidence="4" key="1">
    <citation type="journal article" date="2010" name="Nat. Biotechnol.">
        <title>Draft genome sequence of the oilseed species Ricinus communis.</title>
        <authorList>
            <person name="Chan A.P."/>
            <person name="Crabtree J."/>
            <person name="Zhao Q."/>
            <person name="Lorenzi H."/>
            <person name="Orvis J."/>
            <person name="Puiu D."/>
            <person name="Melake-Berhan A."/>
            <person name="Jones K.M."/>
            <person name="Redman J."/>
            <person name="Chen G."/>
            <person name="Cahoon E.B."/>
            <person name="Gedil M."/>
            <person name="Stanke M."/>
            <person name="Haas B.J."/>
            <person name="Wortman J.R."/>
            <person name="Fraser-Liggett C.M."/>
            <person name="Ravel J."/>
            <person name="Rabinowicz P.D."/>
        </authorList>
    </citation>
    <scope>NUCLEOTIDE SEQUENCE [LARGE SCALE GENOMIC DNA]</scope>
    <source>
        <strain evidence="4">cv. Hale</strain>
    </source>
</reference>
<gene>
    <name evidence="3" type="ORF">RCOM_1453190</name>
</gene>
<evidence type="ECO:0000256" key="2">
    <source>
        <dbReference type="SAM" id="Phobius"/>
    </source>
</evidence>
<feature type="transmembrane region" description="Helical" evidence="2">
    <location>
        <begin position="6"/>
        <end position="24"/>
    </location>
</feature>
<dbReference type="KEGG" id="rcu:8270911"/>
<protein>
    <submittedName>
        <fullName evidence="3">Uncharacterized protein</fullName>
    </submittedName>
</protein>
<keyword evidence="2" id="KW-0472">Membrane</keyword>
<proteinExistence type="predicted"/>
<evidence type="ECO:0000313" key="3">
    <source>
        <dbReference type="EMBL" id="EEF49591.1"/>
    </source>
</evidence>
<feature type="region of interest" description="Disordered" evidence="1">
    <location>
        <begin position="176"/>
        <end position="208"/>
    </location>
</feature>
<keyword evidence="2" id="KW-1133">Transmembrane helix</keyword>
<evidence type="ECO:0000256" key="1">
    <source>
        <dbReference type="SAM" id="MobiDB-lite"/>
    </source>
</evidence>
<dbReference type="EMBL" id="EQ973778">
    <property type="protein sequence ID" value="EEF49591.1"/>
    <property type="molecule type" value="Genomic_DNA"/>
</dbReference>
<keyword evidence="2" id="KW-0812">Transmembrane</keyword>
<organism evidence="3 4">
    <name type="scientific">Ricinus communis</name>
    <name type="common">Castor bean</name>
    <dbReference type="NCBI Taxonomy" id="3988"/>
    <lineage>
        <taxon>Eukaryota</taxon>
        <taxon>Viridiplantae</taxon>
        <taxon>Streptophyta</taxon>
        <taxon>Embryophyta</taxon>
        <taxon>Tracheophyta</taxon>
        <taxon>Spermatophyta</taxon>
        <taxon>Magnoliopsida</taxon>
        <taxon>eudicotyledons</taxon>
        <taxon>Gunneridae</taxon>
        <taxon>Pentapetalae</taxon>
        <taxon>rosids</taxon>
        <taxon>fabids</taxon>
        <taxon>Malpighiales</taxon>
        <taxon>Euphorbiaceae</taxon>
        <taxon>Acalyphoideae</taxon>
        <taxon>Acalypheae</taxon>
        <taxon>Ricinus</taxon>
    </lineage>
</organism>
<sequence>MGKNTTKLVFFIFVLCILVCLLFNNHNHVPKIKKGSTASALHSNGSYSSRELFDSVFFTMEDQKDWFNNSCGLTPMLPIRRPHCFCYCFSGDESAPRHLIPSWQFHSSSVLTERGAHSIESKSLRNRNCLYNFGDSQTSRSPESVSPSLLIGIIGVCLAYLVYCFPGEPAELIEAPLDGQHGEGGQVQAHPDDQHEESGGQIQVGQPKSPEYRRMVRSFLDHLPANQIVKIFCLGYPGGIPIYEGTVNCRIPDVGLCNIYLEMHWYLRYAVNPIGACGSIERLVAQGRSGYPWIGMLSIYYSDGDALHTKPPSLNLFGKVRYILITEPRENANRSFQSIIEQP</sequence>
<dbReference type="InParanoid" id="B9RGD6"/>
<accession>B9RGD6</accession>
<dbReference type="Proteomes" id="UP000008311">
    <property type="component" value="Unassembled WGS sequence"/>
</dbReference>
<dbReference type="AlphaFoldDB" id="B9RGD6"/>
<keyword evidence="4" id="KW-1185">Reference proteome</keyword>
<evidence type="ECO:0000313" key="4">
    <source>
        <dbReference type="Proteomes" id="UP000008311"/>
    </source>
</evidence>